<evidence type="ECO:0000256" key="3">
    <source>
        <dbReference type="ARBA" id="ARBA00022448"/>
    </source>
</evidence>
<dbReference type="eggNOG" id="KOG2262">
    <property type="taxonomic scope" value="Eukaryota"/>
</dbReference>
<evidence type="ECO:0008006" key="12">
    <source>
        <dbReference type="Google" id="ProtNLM"/>
    </source>
</evidence>
<feature type="transmembrane region" description="Helical" evidence="9">
    <location>
        <begin position="234"/>
        <end position="258"/>
    </location>
</feature>
<evidence type="ECO:0000256" key="2">
    <source>
        <dbReference type="ARBA" id="ARBA00008807"/>
    </source>
</evidence>
<dbReference type="KEGG" id="yli:2909866"/>
<dbReference type="InterPro" id="IPR004648">
    <property type="entry name" value="Oligpept_transpt"/>
</dbReference>
<dbReference type="GeneID" id="2909866"/>
<evidence type="ECO:0000256" key="8">
    <source>
        <dbReference type="ARBA" id="ARBA00023136"/>
    </source>
</evidence>
<evidence type="ECO:0000256" key="7">
    <source>
        <dbReference type="ARBA" id="ARBA00022989"/>
    </source>
</evidence>
<feature type="transmembrane region" description="Helical" evidence="9">
    <location>
        <begin position="407"/>
        <end position="429"/>
    </location>
</feature>
<reference evidence="10 11" key="1">
    <citation type="journal article" date="2016" name="PLoS ONE">
        <title>Sequence Assembly of Yarrowia lipolytica Strain W29/CLIB89 Shows Transposable Element Diversity.</title>
        <authorList>
            <person name="Magnan C."/>
            <person name="Yu J."/>
            <person name="Chang I."/>
            <person name="Jahn E."/>
            <person name="Kanomata Y."/>
            <person name="Wu J."/>
            <person name="Zeller M."/>
            <person name="Oakes M."/>
            <person name="Baldi P."/>
            <person name="Sandmeyer S."/>
        </authorList>
    </citation>
    <scope>NUCLEOTIDE SEQUENCE [LARGE SCALE GENOMIC DNA]</scope>
    <source>
        <strain evidence="11">CLIB89(W29)</strain>
    </source>
</reference>
<dbReference type="AlphaFoldDB" id="A0A1D8NC17"/>
<keyword evidence="7 9" id="KW-1133">Transmembrane helix</keyword>
<proteinExistence type="inferred from homology"/>
<feature type="transmembrane region" description="Helical" evidence="9">
    <location>
        <begin position="789"/>
        <end position="805"/>
    </location>
</feature>
<keyword evidence="5" id="KW-0571">Peptide transport</keyword>
<keyword evidence="6" id="KW-0653">Protein transport</keyword>
<feature type="transmembrane region" description="Helical" evidence="9">
    <location>
        <begin position="817"/>
        <end position="839"/>
    </location>
</feature>
<feature type="transmembrane region" description="Helical" evidence="9">
    <location>
        <begin position="546"/>
        <end position="563"/>
    </location>
</feature>
<dbReference type="Proteomes" id="UP000182444">
    <property type="component" value="Chromosome 1C"/>
</dbReference>
<feature type="transmembrane region" description="Helical" evidence="9">
    <location>
        <begin position="723"/>
        <end position="745"/>
    </location>
</feature>
<protein>
    <recommendedName>
        <fullName evidence="12">Oligopeptide transporter 2</fullName>
    </recommendedName>
</protein>
<evidence type="ECO:0000256" key="9">
    <source>
        <dbReference type="SAM" id="Phobius"/>
    </source>
</evidence>
<sequence>MSFEKEKPVVTDEKDTAVGEVHDVCEVQPHIMDWIARQLGIPPNDIDGTYPPEVAFMAEKFSEMTESEAVEICTKALHSHRVDPNFKDAYKDQLADLLDALNGTNYSDEKDDLESPYNDPVERAMLLKYWATLFNWWSPYPEVRAVTDPIDEDNTTVMTWRVILLGTIWVAVSAFVNQFFEPRLPGISLSASVVQLLLYPSGRLLQYCLPDWGLTFRGNRYTLNPGRWSQKEQLLCTIMVNCAAGTPYVTSNIFVQYMPMFYNQSWAGGFGYSFLLMLVTQFMGFGLAGLLRRVAVYPIMSMWPTILPTLAVNKALLAPNRRESINGWTLSRYTFFFIVFIGSFLYFWVPNYLWQAFSTWNWMTWIAPNNADLAIVTGSFGGMGYNPIPTFDWNMITGGISPILMPLYTSINFVGGVFVSGLVIMAIYYTNNNYTRWIPINTNELYDNTGNPFDVKKILTNFVFDDEKYRKYSPPYYSAANLVTYGAFFAMYPMSFVYSILCHYETMGVALKDTWKSLRYIHRSNFEGLEDPFSRIQRKHKEVPDWWFYCILLIMFGLSIALVEHWPTDTPVWVIVLCLGLVVIFLFPFTIFASLTGVSLTLNVLAELIVGYALPGKFQALNTAKALTVQIAGQAQNYASDQKLTHYAHLPPRSIFSCQLWATLVNGLVCLGVLQFQMHDVKDICDPHNKLKFTCPGETTFFSASVIWGVIGPKRIFDHQYPALKWMFLLGAGLAMCFWAAQILIPNLLMKKYPIKTRKIQKIQRMLLSVNPILVVNAFIAGWAPTNLSYFTGGLYVALLFNGYIKNRFLAWWRKYAYVFSAAMDTGIALSGIIIFFAVQYNDYSISWWGNNVIAEGLDYNGVPPPPLPDVGYFGPGPDHYP</sequence>
<evidence type="ECO:0000256" key="5">
    <source>
        <dbReference type="ARBA" id="ARBA00022856"/>
    </source>
</evidence>
<dbReference type="EMBL" id="CP017555">
    <property type="protein sequence ID" value="AOW03172.1"/>
    <property type="molecule type" value="Genomic_DNA"/>
</dbReference>
<dbReference type="InterPro" id="IPR004813">
    <property type="entry name" value="OPT"/>
</dbReference>
<dbReference type="VEuPathDB" id="FungiDB:YALI1_C28846g"/>
<evidence type="ECO:0000313" key="10">
    <source>
        <dbReference type="EMBL" id="AOW03172.1"/>
    </source>
</evidence>
<comment type="similarity">
    <text evidence="2">Belongs to the oligopeptide OPT transporter family.</text>
</comment>
<evidence type="ECO:0000313" key="11">
    <source>
        <dbReference type="Proteomes" id="UP000182444"/>
    </source>
</evidence>
<feature type="transmembrane region" description="Helical" evidence="9">
    <location>
        <begin position="270"/>
        <end position="291"/>
    </location>
</feature>
<gene>
    <name evidence="10" type="ORF">YALI1_C28846g</name>
</gene>
<dbReference type="OMA" id="RESINGW"/>
<keyword evidence="8 9" id="KW-0472">Membrane</keyword>
<dbReference type="Pfam" id="PF03169">
    <property type="entry name" value="OPT"/>
    <property type="match status" value="1"/>
</dbReference>
<feature type="transmembrane region" description="Helical" evidence="9">
    <location>
        <begin position="766"/>
        <end position="783"/>
    </location>
</feature>
<feature type="transmembrane region" description="Helical" evidence="9">
    <location>
        <begin position="330"/>
        <end position="349"/>
    </location>
</feature>
<dbReference type="GO" id="GO:0015031">
    <property type="term" value="P:protein transport"/>
    <property type="evidence" value="ECO:0007669"/>
    <property type="project" value="UniProtKB-KW"/>
</dbReference>
<dbReference type="NCBIfam" id="TIGR00728">
    <property type="entry name" value="OPT_sfam"/>
    <property type="match status" value="1"/>
</dbReference>
<evidence type="ECO:0000256" key="1">
    <source>
        <dbReference type="ARBA" id="ARBA00004141"/>
    </source>
</evidence>
<feature type="transmembrane region" description="Helical" evidence="9">
    <location>
        <begin position="654"/>
        <end position="674"/>
    </location>
</feature>
<name>A0A1D8NC17_YARLL</name>
<dbReference type="VEuPathDB" id="FungiDB:YALI0_C20823g"/>
<feature type="transmembrane region" description="Helical" evidence="9">
    <location>
        <begin position="572"/>
        <end position="595"/>
    </location>
</feature>
<accession>A0A1D8NC17</accession>
<organism evidence="10 11">
    <name type="scientific">Yarrowia lipolytica</name>
    <name type="common">Candida lipolytica</name>
    <dbReference type="NCBI Taxonomy" id="4952"/>
    <lineage>
        <taxon>Eukaryota</taxon>
        <taxon>Fungi</taxon>
        <taxon>Dikarya</taxon>
        <taxon>Ascomycota</taxon>
        <taxon>Saccharomycotina</taxon>
        <taxon>Dipodascomycetes</taxon>
        <taxon>Dipodascales</taxon>
        <taxon>Dipodascales incertae sedis</taxon>
        <taxon>Yarrowia</taxon>
    </lineage>
</organism>
<evidence type="ECO:0000256" key="6">
    <source>
        <dbReference type="ARBA" id="ARBA00022927"/>
    </source>
</evidence>
<keyword evidence="3" id="KW-0813">Transport</keyword>
<feature type="transmembrane region" description="Helical" evidence="9">
    <location>
        <begin position="158"/>
        <end position="180"/>
    </location>
</feature>
<dbReference type="GO" id="GO:0016020">
    <property type="term" value="C:membrane"/>
    <property type="evidence" value="ECO:0007669"/>
    <property type="project" value="UniProtKB-SubCell"/>
</dbReference>
<feature type="transmembrane region" description="Helical" evidence="9">
    <location>
        <begin position="479"/>
        <end position="501"/>
    </location>
</feature>
<dbReference type="GO" id="GO:0035673">
    <property type="term" value="F:oligopeptide transmembrane transporter activity"/>
    <property type="evidence" value="ECO:0007669"/>
    <property type="project" value="InterPro"/>
</dbReference>
<dbReference type="NCBIfam" id="TIGR00727">
    <property type="entry name" value="ISP4_OPT"/>
    <property type="match status" value="1"/>
</dbReference>
<dbReference type="RefSeq" id="XP_502064.3">
    <property type="nucleotide sequence ID" value="XM_502064.3"/>
</dbReference>
<comment type="subcellular location">
    <subcellularLocation>
        <location evidence="1">Membrane</location>
        <topology evidence="1">Multi-pass membrane protein</topology>
    </subcellularLocation>
</comment>
<keyword evidence="4 9" id="KW-0812">Transmembrane</keyword>
<evidence type="ECO:0000256" key="4">
    <source>
        <dbReference type="ARBA" id="ARBA00022692"/>
    </source>
</evidence>
<dbReference type="PANTHER" id="PTHR22601">
    <property type="entry name" value="ISP4 LIKE PROTEIN"/>
    <property type="match status" value="1"/>
</dbReference>